<reference evidence="1 2" key="1">
    <citation type="submission" date="2019-02" db="EMBL/GenBank/DDBJ databases">
        <title>Draft genome sequences of novel Actinobacteria.</title>
        <authorList>
            <person name="Sahin N."/>
            <person name="Ay H."/>
            <person name="Saygin H."/>
        </authorList>
    </citation>
    <scope>NUCLEOTIDE SEQUENCE [LARGE SCALE GENOMIC DNA]</scope>
    <source>
        <strain evidence="1 2">16K104</strain>
    </source>
</reference>
<dbReference type="AlphaFoldDB" id="A0A4R4WFD0"/>
<name>A0A4R4WFD0_9ACTN</name>
<proteinExistence type="predicted"/>
<evidence type="ECO:0000313" key="2">
    <source>
        <dbReference type="Proteomes" id="UP000295172"/>
    </source>
</evidence>
<comment type="caution">
    <text evidence="1">The sequence shown here is derived from an EMBL/GenBank/DDBJ whole genome shotgun (WGS) entry which is preliminary data.</text>
</comment>
<dbReference type="Proteomes" id="UP000295172">
    <property type="component" value="Unassembled WGS sequence"/>
</dbReference>
<gene>
    <name evidence="1" type="ORF">E1218_33455</name>
</gene>
<organism evidence="1 2">
    <name type="scientific">Kribbella turkmenica</name>
    <dbReference type="NCBI Taxonomy" id="2530375"/>
    <lineage>
        <taxon>Bacteria</taxon>
        <taxon>Bacillati</taxon>
        <taxon>Actinomycetota</taxon>
        <taxon>Actinomycetes</taxon>
        <taxon>Propionibacteriales</taxon>
        <taxon>Kribbellaceae</taxon>
        <taxon>Kribbella</taxon>
    </lineage>
</organism>
<dbReference type="EMBL" id="SMKR01000239">
    <property type="protein sequence ID" value="TDD14155.1"/>
    <property type="molecule type" value="Genomic_DNA"/>
</dbReference>
<protein>
    <submittedName>
        <fullName evidence="1">Uncharacterized protein</fullName>
    </submittedName>
</protein>
<sequence>MNGALLFFRGGGGKPSEPQPKPGPCGGGPCGGPQYGVGGPAYCCCGEGPYWGGGPYCGAGPYCGDGPCGGGPWYGGRA</sequence>
<keyword evidence="2" id="KW-1185">Reference proteome</keyword>
<evidence type="ECO:0000313" key="1">
    <source>
        <dbReference type="EMBL" id="TDD14155.1"/>
    </source>
</evidence>
<accession>A0A4R4WFD0</accession>